<keyword evidence="5" id="KW-1185">Reference proteome</keyword>
<evidence type="ECO:0000256" key="2">
    <source>
        <dbReference type="SAM" id="MobiDB-lite"/>
    </source>
</evidence>
<evidence type="ECO:0000313" key="4">
    <source>
        <dbReference type="EMBL" id="KDQ15342.1"/>
    </source>
</evidence>
<feature type="region of interest" description="Disordered" evidence="2">
    <location>
        <begin position="1"/>
        <end position="62"/>
    </location>
</feature>
<reference evidence="5" key="1">
    <citation type="journal article" date="2014" name="Proc. Natl. Acad. Sci. U.S.A.">
        <title>Extensive sampling of basidiomycete genomes demonstrates inadequacy of the white-rot/brown-rot paradigm for wood decay fungi.</title>
        <authorList>
            <person name="Riley R."/>
            <person name="Salamov A.A."/>
            <person name="Brown D.W."/>
            <person name="Nagy L.G."/>
            <person name="Floudas D."/>
            <person name="Held B.W."/>
            <person name="Levasseur A."/>
            <person name="Lombard V."/>
            <person name="Morin E."/>
            <person name="Otillar R."/>
            <person name="Lindquist E.A."/>
            <person name="Sun H."/>
            <person name="LaButti K.M."/>
            <person name="Schmutz J."/>
            <person name="Jabbour D."/>
            <person name="Luo H."/>
            <person name="Baker S.E."/>
            <person name="Pisabarro A.G."/>
            <person name="Walton J.D."/>
            <person name="Blanchette R.A."/>
            <person name="Henrissat B."/>
            <person name="Martin F."/>
            <person name="Cullen D."/>
            <person name="Hibbett D.S."/>
            <person name="Grigoriev I.V."/>
        </authorList>
    </citation>
    <scope>NUCLEOTIDE SEQUENCE [LARGE SCALE GENOMIC DNA]</scope>
    <source>
        <strain evidence="5">FD-172 SS1</strain>
    </source>
</reference>
<feature type="domain" description="RING-type" evidence="3">
    <location>
        <begin position="368"/>
        <end position="407"/>
    </location>
</feature>
<evidence type="ECO:0000259" key="3">
    <source>
        <dbReference type="PROSITE" id="PS50089"/>
    </source>
</evidence>
<feature type="region of interest" description="Disordered" evidence="2">
    <location>
        <begin position="85"/>
        <end position="126"/>
    </location>
</feature>
<dbReference type="Pfam" id="PF15926">
    <property type="entry name" value="RNF220"/>
    <property type="match status" value="1"/>
</dbReference>
<dbReference type="HOGENOM" id="CLU_045004_0_0_1"/>
<dbReference type="Pfam" id="PF13923">
    <property type="entry name" value="zf-C3HC4_2"/>
    <property type="match status" value="1"/>
</dbReference>
<keyword evidence="1" id="KW-0479">Metal-binding</keyword>
<feature type="compositionally biased region" description="Basic residues" evidence="2">
    <location>
        <begin position="1"/>
        <end position="12"/>
    </location>
</feature>
<dbReference type="GO" id="GO:0061630">
    <property type="term" value="F:ubiquitin protein ligase activity"/>
    <property type="evidence" value="ECO:0007669"/>
    <property type="project" value="TreeGrafter"/>
</dbReference>
<evidence type="ECO:0000256" key="1">
    <source>
        <dbReference type="PROSITE-ProRule" id="PRU00175"/>
    </source>
</evidence>
<accession>A0A067MU41</accession>
<keyword evidence="1" id="KW-0862">Zinc</keyword>
<dbReference type="InterPro" id="IPR052443">
    <property type="entry name" value="E3_ubiq-ligase_RNF220-like"/>
</dbReference>
<dbReference type="PROSITE" id="PS50089">
    <property type="entry name" value="ZF_RING_2"/>
    <property type="match status" value="1"/>
</dbReference>
<sequence>MIIKLSRGKKRAASPSSSHQDLDTPGAGSSTSSTLSPPPQAFPEHPPKKSKKGQTRPCPVCNENIPLRLLPAHEYLELQRLEEITNKCPPEDEPQPEYEPSTSRRGAAVRARRSLTALSSTPRSAPSDIIDEAQRTIGLLKRNRRGRHAALKEHARAALGELESVGAARTTSREACPVCQELVDGSMDEHVDWCLQTAGTNASAVVDDGTWGAEYEVGGEMRIRVTALTGFQGMGFDIRDGTQADIDDELDIDGDDEETFGDAQFGEADIVRPEEDVEVQIDDDDDDNNDPTGSAEPNGTSRSLRDLVAQGNRGRINASGANGSSAALEQALGIAKTSGNKDEIIAALSQKVKHLESQHTSGSTSAVCRICLEPYTDPLCSIACWHVFCNQCWLRCLGSTKLCPVCKHISSASSLRRVYF</sequence>
<dbReference type="STRING" id="930990.A0A067MU41"/>
<dbReference type="GO" id="GO:0016567">
    <property type="term" value="P:protein ubiquitination"/>
    <property type="evidence" value="ECO:0007669"/>
    <property type="project" value="TreeGrafter"/>
</dbReference>
<dbReference type="InParanoid" id="A0A067MU41"/>
<dbReference type="PANTHER" id="PTHR13459">
    <property type="entry name" value="E3 UBIQUITIN-PROTEIN LIGASE RNF220 ISOFORM X1"/>
    <property type="match status" value="1"/>
</dbReference>
<feature type="compositionally biased region" description="Low complexity" evidence="2">
    <location>
        <begin position="98"/>
        <end position="109"/>
    </location>
</feature>
<dbReference type="SUPFAM" id="SSF57850">
    <property type="entry name" value="RING/U-box"/>
    <property type="match status" value="1"/>
</dbReference>
<name>A0A067MU41_BOTB1</name>
<gene>
    <name evidence="4" type="ORF">BOTBODRAFT_54642</name>
</gene>
<dbReference type="InterPro" id="IPR031824">
    <property type="entry name" value="RNF220_mid"/>
</dbReference>
<feature type="compositionally biased region" description="Polar residues" evidence="2">
    <location>
        <begin position="291"/>
        <end position="302"/>
    </location>
</feature>
<dbReference type="PANTHER" id="PTHR13459:SF1">
    <property type="entry name" value="E3 UBIQUITIN-PROTEIN LIGASE RNF220 ISOFORM X1"/>
    <property type="match status" value="1"/>
</dbReference>
<protein>
    <recommendedName>
        <fullName evidence="3">RING-type domain-containing protein</fullName>
    </recommendedName>
</protein>
<dbReference type="InterPro" id="IPR013083">
    <property type="entry name" value="Znf_RING/FYVE/PHD"/>
</dbReference>
<keyword evidence="1" id="KW-0863">Zinc-finger</keyword>
<dbReference type="Proteomes" id="UP000027195">
    <property type="component" value="Unassembled WGS sequence"/>
</dbReference>
<dbReference type="InterPro" id="IPR001841">
    <property type="entry name" value="Znf_RING"/>
</dbReference>
<dbReference type="OrthoDB" id="6270329at2759"/>
<proteinExistence type="predicted"/>
<organism evidence="4 5">
    <name type="scientific">Botryobasidium botryosum (strain FD-172 SS1)</name>
    <dbReference type="NCBI Taxonomy" id="930990"/>
    <lineage>
        <taxon>Eukaryota</taxon>
        <taxon>Fungi</taxon>
        <taxon>Dikarya</taxon>
        <taxon>Basidiomycota</taxon>
        <taxon>Agaricomycotina</taxon>
        <taxon>Agaricomycetes</taxon>
        <taxon>Cantharellales</taxon>
        <taxon>Botryobasidiaceae</taxon>
        <taxon>Botryobasidium</taxon>
    </lineage>
</organism>
<dbReference type="Gene3D" id="3.30.40.10">
    <property type="entry name" value="Zinc/RING finger domain, C3HC4 (zinc finger)"/>
    <property type="match status" value="1"/>
</dbReference>
<feature type="compositionally biased region" description="Low complexity" evidence="2">
    <location>
        <begin position="24"/>
        <end position="35"/>
    </location>
</feature>
<dbReference type="EMBL" id="KL198032">
    <property type="protein sequence ID" value="KDQ15342.1"/>
    <property type="molecule type" value="Genomic_DNA"/>
</dbReference>
<dbReference type="AlphaFoldDB" id="A0A067MU41"/>
<feature type="region of interest" description="Disordered" evidence="2">
    <location>
        <begin position="281"/>
        <end position="303"/>
    </location>
</feature>
<dbReference type="GO" id="GO:0008270">
    <property type="term" value="F:zinc ion binding"/>
    <property type="evidence" value="ECO:0007669"/>
    <property type="project" value="UniProtKB-KW"/>
</dbReference>
<evidence type="ECO:0000313" key="5">
    <source>
        <dbReference type="Proteomes" id="UP000027195"/>
    </source>
</evidence>